<sequence>MKPSDATRFGALLEWSQQHGAELHPSLEIYHDDVSKYSLRVKPTVNEGLEPGFTAVSCPLSTTLSYLNALIDGPLDFSSPSSPHTTDGAFPTNFTKSVPPHVLGRFFLIKEYLKGKDSYWAPYISTLPSPEQVAAWALPAFWPDSDTAYLEGTNVSVTIEEIQANVKQEFKQARKLLKDEGFPDVTSYTQLLYKWAFSIFTSRSFRPYLILSEADHQRVSGLLPDGVKLDDFSILQPLLDIANHSITAKFTWNTVSSPHPACQLICLDRYQPGEQVYNNYGLKTNSELLLGYGFMLPETERLHNDYIHLRKRQPQPGTGHENDQRVPQSFLISLRPVPDPSSLVANSRLPYDRQSNGLASLPSLRNFEPALLDDLTTTVASPEEIAAIRQWESSTDVTSPPEELAEFVEKIIAILGTKTDSEYSQLMRVGVQGHDEETEDGEVRTWLPPPTNANQELAVSYRDQCAKVLIAALDALVGDD</sequence>
<dbReference type="GO" id="GO:0016279">
    <property type="term" value="F:protein-lysine N-methyltransferase activity"/>
    <property type="evidence" value="ECO:0007669"/>
    <property type="project" value="InterPro"/>
</dbReference>
<dbReference type="InterPro" id="IPR044432">
    <property type="entry name" value="Set10/Efm1_SET"/>
</dbReference>
<protein>
    <recommendedName>
        <fullName evidence="3">SET domain-containing protein</fullName>
    </recommendedName>
</protein>
<name>A0AAN6UXG9_9PEZI</name>
<dbReference type="PANTHER" id="PTHR13271">
    <property type="entry name" value="UNCHARACTERIZED PUTATIVE METHYLTRANSFERASE"/>
    <property type="match status" value="1"/>
</dbReference>
<reference evidence="1" key="1">
    <citation type="journal article" date="2023" name="Mol. Phylogenet. Evol.">
        <title>Genome-scale phylogeny and comparative genomics of the fungal order Sordariales.</title>
        <authorList>
            <person name="Hensen N."/>
            <person name="Bonometti L."/>
            <person name="Westerberg I."/>
            <person name="Brannstrom I.O."/>
            <person name="Guillou S."/>
            <person name="Cros-Aarteil S."/>
            <person name="Calhoun S."/>
            <person name="Haridas S."/>
            <person name="Kuo A."/>
            <person name="Mondo S."/>
            <person name="Pangilinan J."/>
            <person name="Riley R."/>
            <person name="LaButti K."/>
            <person name="Andreopoulos B."/>
            <person name="Lipzen A."/>
            <person name="Chen C."/>
            <person name="Yan M."/>
            <person name="Daum C."/>
            <person name="Ng V."/>
            <person name="Clum A."/>
            <person name="Steindorff A."/>
            <person name="Ohm R.A."/>
            <person name="Martin F."/>
            <person name="Silar P."/>
            <person name="Natvig D.O."/>
            <person name="Lalanne C."/>
            <person name="Gautier V."/>
            <person name="Ament-Velasquez S.L."/>
            <person name="Kruys A."/>
            <person name="Hutchinson M.I."/>
            <person name="Powell A.J."/>
            <person name="Barry K."/>
            <person name="Miller A.N."/>
            <person name="Grigoriev I.V."/>
            <person name="Debuchy R."/>
            <person name="Gladieux P."/>
            <person name="Hiltunen Thoren M."/>
            <person name="Johannesson H."/>
        </authorList>
    </citation>
    <scope>NUCLEOTIDE SEQUENCE</scope>
    <source>
        <strain evidence="1">CBS 141.50</strain>
    </source>
</reference>
<evidence type="ECO:0000313" key="1">
    <source>
        <dbReference type="EMBL" id="KAK4141003.1"/>
    </source>
</evidence>
<dbReference type="SUPFAM" id="SSF82199">
    <property type="entry name" value="SET domain"/>
    <property type="match status" value="1"/>
</dbReference>
<reference evidence="1" key="2">
    <citation type="submission" date="2023-05" db="EMBL/GenBank/DDBJ databases">
        <authorList>
            <consortium name="Lawrence Berkeley National Laboratory"/>
            <person name="Steindorff A."/>
            <person name="Hensen N."/>
            <person name="Bonometti L."/>
            <person name="Westerberg I."/>
            <person name="Brannstrom I.O."/>
            <person name="Guillou S."/>
            <person name="Cros-Aarteil S."/>
            <person name="Calhoun S."/>
            <person name="Haridas S."/>
            <person name="Kuo A."/>
            <person name="Mondo S."/>
            <person name="Pangilinan J."/>
            <person name="Riley R."/>
            <person name="Labutti K."/>
            <person name="Andreopoulos B."/>
            <person name="Lipzen A."/>
            <person name="Chen C."/>
            <person name="Yanf M."/>
            <person name="Daum C."/>
            <person name="Ng V."/>
            <person name="Clum A."/>
            <person name="Ohm R."/>
            <person name="Martin F."/>
            <person name="Silar P."/>
            <person name="Natvig D."/>
            <person name="Lalanne C."/>
            <person name="Gautier V."/>
            <person name="Ament-Velasquez S.L."/>
            <person name="Kruys A."/>
            <person name="Hutchinson M.I."/>
            <person name="Powell A.J."/>
            <person name="Barry K."/>
            <person name="Miller A.N."/>
            <person name="Grigoriev I.V."/>
            <person name="Debuchy R."/>
            <person name="Gladieux P."/>
            <person name="Thoren M.H."/>
            <person name="Johannesson H."/>
        </authorList>
    </citation>
    <scope>NUCLEOTIDE SEQUENCE</scope>
    <source>
        <strain evidence="1">CBS 141.50</strain>
    </source>
</reference>
<dbReference type="CDD" id="cd19180">
    <property type="entry name" value="SET_SpSET10-like"/>
    <property type="match status" value="1"/>
</dbReference>
<dbReference type="GO" id="GO:0005634">
    <property type="term" value="C:nucleus"/>
    <property type="evidence" value="ECO:0007669"/>
    <property type="project" value="TreeGrafter"/>
</dbReference>
<gene>
    <name evidence="1" type="ORF">C8A04DRAFT_39437</name>
</gene>
<dbReference type="AlphaFoldDB" id="A0AAN6UXG9"/>
<proteinExistence type="predicted"/>
<dbReference type="GeneID" id="87821202"/>
<keyword evidence="2" id="KW-1185">Reference proteome</keyword>
<dbReference type="PANTHER" id="PTHR13271:SF146">
    <property type="entry name" value="SET DOMAIN-CONTAINING PROTEIN"/>
    <property type="match status" value="1"/>
</dbReference>
<dbReference type="InterPro" id="IPR046341">
    <property type="entry name" value="SET_dom_sf"/>
</dbReference>
<dbReference type="InterPro" id="IPR050600">
    <property type="entry name" value="SETD3_SETD6_MTase"/>
</dbReference>
<evidence type="ECO:0000313" key="2">
    <source>
        <dbReference type="Proteomes" id="UP001302676"/>
    </source>
</evidence>
<dbReference type="RefSeq" id="XP_062634374.1">
    <property type="nucleotide sequence ID" value="XM_062784589.1"/>
</dbReference>
<dbReference type="Gene3D" id="3.90.1410.10">
    <property type="entry name" value="set domain protein methyltransferase, domain 1"/>
    <property type="match status" value="1"/>
</dbReference>
<dbReference type="Proteomes" id="UP001302676">
    <property type="component" value="Unassembled WGS sequence"/>
</dbReference>
<organism evidence="1 2">
    <name type="scientific">Dichotomopilus funicola</name>
    <dbReference type="NCBI Taxonomy" id="1934379"/>
    <lineage>
        <taxon>Eukaryota</taxon>
        <taxon>Fungi</taxon>
        <taxon>Dikarya</taxon>
        <taxon>Ascomycota</taxon>
        <taxon>Pezizomycotina</taxon>
        <taxon>Sordariomycetes</taxon>
        <taxon>Sordariomycetidae</taxon>
        <taxon>Sordariales</taxon>
        <taxon>Chaetomiaceae</taxon>
        <taxon>Dichotomopilus</taxon>
    </lineage>
</organism>
<accession>A0AAN6UXG9</accession>
<dbReference type="EMBL" id="MU853619">
    <property type="protein sequence ID" value="KAK4141003.1"/>
    <property type="molecule type" value="Genomic_DNA"/>
</dbReference>
<comment type="caution">
    <text evidence="1">The sequence shown here is derived from an EMBL/GenBank/DDBJ whole genome shotgun (WGS) entry which is preliminary data.</text>
</comment>
<evidence type="ECO:0008006" key="3">
    <source>
        <dbReference type="Google" id="ProtNLM"/>
    </source>
</evidence>